<name>A0AAV9JUX9_9PEZI</name>
<comment type="caution">
    <text evidence="2">The sequence shown here is derived from an EMBL/GenBank/DDBJ whole genome shotgun (WGS) entry which is preliminary data.</text>
</comment>
<feature type="region of interest" description="Disordered" evidence="1">
    <location>
        <begin position="272"/>
        <end position="309"/>
    </location>
</feature>
<protein>
    <submittedName>
        <fullName evidence="2">Uncharacterized protein</fullName>
    </submittedName>
</protein>
<evidence type="ECO:0000313" key="3">
    <source>
        <dbReference type="Proteomes" id="UP001324427"/>
    </source>
</evidence>
<dbReference type="EMBL" id="JAVFHQ010000004">
    <property type="protein sequence ID" value="KAK4549527.1"/>
    <property type="molecule type" value="Genomic_DNA"/>
</dbReference>
<dbReference type="Proteomes" id="UP001324427">
    <property type="component" value="Unassembled WGS sequence"/>
</dbReference>
<sequence length="342" mass="38618">MKQTESALVEEALALAYSDMVKAGLLQEAPDLGPREVGDVEASQRNTPEQENGDPDPAGKQTRPDELASLQHSRPRVRCTQSAAGGRNTEIRAPKARLQPLQHDRSFRRQIQTDMRDQLDKAQRVWSEASRAFRETRRQYSSGLREFLEICEEGGIEGTRTEFDARYFLNRGGANRRLAKAQSEYEHARKAAQTVGALPENLITSDFGDRSDDGYLHDDVADHIRRTDPGIIEKWRNDERQKDIGSEAGWEAEGFQHGSTDNPHTADSIAAESSYSQERYSTDRRKKLIDKWGTEQDEHRETEDGRRQKAMRADVDGAWRAFCGVGLDVALSAELLLMRGFD</sequence>
<reference evidence="2 3" key="1">
    <citation type="submission" date="2021-11" db="EMBL/GenBank/DDBJ databases">
        <title>Black yeast isolated from Biological Soil Crust.</title>
        <authorList>
            <person name="Kurbessoian T."/>
        </authorList>
    </citation>
    <scope>NUCLEOTIDE SEQUENCE [LARGE SCALE GENOMIC DNA]</scope>
    <source>
        <strain evidence="2 3">CCFEE 5522</strain>
    </source>
</reference>
<feature type="region of interest" description="Disordered" evidence="1">
    <location>
        <begin position="28"/>
        <end position="94"/>
    </location>
</feature>
<accession>A0AAV9JUX9</accession>
<feature type="compositionally biased region" description="Basic and acidic residues" evidence="1">
    <location>
        <begin position="289"/>
        <end position="309"/>
    </location>
</feature>
<gene>
    <name evidence="2" type="ORF">LTR36_006524</name>
</gene>
<dbReference type="AlphaFoldDB" id="A0AAV9JUX9"/>
<proteinExistence type="predicted"/>
<evidence type="ECO:0000313" key="2">
    <source>
        <dbReference type="EMBL" id="KAK4549527.1"/>
    </source>
</evidence>
<organism evidence="2 3">
    <name type="scientific">Oleoguttula mirabilis</name>
    <dbReference type="NCBI Taxonomy" id="1507867"/>
    <lineage>
        <taxon>Eukaryota</taxon>
        <taxon>Fungi</taxon>
        <taxon>Dikarya</taxon>
        <taxon>Ascomycota</taxon>
        <taxon>Pezizomycotina</taxon>
        <taxon>Dothideomycetes</taxon>
        <taxon>Dothideomycetidae</taxon>
        <taxon>Mycosphaerellales</taxon>
        <taxon>Teratosphaeriaceae</taxon>
        <taxon>Oleoguttula</taxon>
    </lineage>
</organism>
<evidence type="ECO:0000256" key="1">
    <source>
        <dbReference type="SAM" id="MobiDB-lite"/>
    </source>
</evidence>
<keyword evidence="3" id="KW-1185">Reference proteome</keyword>